<dbReference type="EMBL" id="JBHSBH010000015">
    <property type="protein sequence ID" value="MFC3999148.1"/>
    <property type="molecule type" value="Genomic_DNA"/>
</dbReference>
<organism evidence="3 4">
    <name type="scientific">Nocardiopsis sediminis</name>
    <dbReference type="NCBI Taxonomy" id="1778267"/>
    <lineage>
        <taxon>Bacteria</taxon>
        <taxon>Bacillati</taxon>
        <taxon>Actinomycetota</taxon>
        <taxon>Actinomycetes</taxon>
        <taxon>Streptosporangiales</taxon>
        <taxon>Nocardiopsidaceae</taxon>
        <taxon>Nocardiopsis</taxon>
    </lineage>
</organism>
<evidence type="ECO:0000313" key="4">
    <source>
        <dbReference type="Proteomes" id="UP001595847"/>
    </source>
</evidence>
<keyword evidence="2" id="KW-0472">Membrane</keyword>
<dbReference type="Proteomes" id="UP001595847">
    <property type="component" value="Unassembled WGS sequence"/>
</dbReference>
<comment type="caution">
    <text evidence="3">The sequence shown here is derived from an EMBL/GenBank/DDBJ whole genome shotgun (WGS) entry which is preliminary data.</text>
</comment>
<dbReference type="RefSeq" id="WP_378537410.1">
    <property type="nucleotide sequence ID" value="NZ_JBHSBH010000015.1"/>
</dbReference>
<keyword evidence="3" id="KW-0808">Transferase</keyword>
<reference evidence="4" key="1">
    <citation type="journal article" date="2019" name="Int. J. Syst. Evol. Microbiol.">
        <title>The Global Catalogue of Microorganisms (GCM) 10K type strain sequencing project: providing services to taxonomists for standard genome sequencing and annotation.</title>
        <authorList>
            <consortium name="The Broad Institute Genomics Platform"/>
            <consortium name="The Broad Institute Genome Sequencing Center for Infectious Disease"/>
            <person name="Wu L."/>
            <person name="Ma J."/>
        </authorList>
    </citation>
    <scope>NUCLEOTIDE SEQUENCE [LARGE SCALE GENOMIC DNA]</scope>
    <source>
        <strain evidence="4">TBRC 1826</strain>
    </source>
</reference>
<accession>A0ABV8FVP0</accession>
<feature type="transmembrane region" description="Helical" evidence="2">
    <location>
        <begin position="59"/>
        <end position="83"/>
    </location>
</feature>
<feature type="region of interest" description="Disordered" evidence="1">
    <location>
        <begin position="134"/>
        <end position="176"/>
    </location>
</feature>
<feature type="compositionally biased region" description="Basic and acidic residues" evidence="1">
    <location>
        <begin position="135"/>
        <end position="157"/>
    </location>
</feature>
<keyword evidence="3" id="KW-0418">Kinase</keyword>
<name>A0ABV8FVP0_9ACTN</name>
<dbReference type="GO" id="GO:0016301">
    <property type="term" value="F:kinase activity"/>
    <property type="evidence" value="ECO:0007669"/>
    <property type="project" value="UniProtKB-KW"/>
</dbReference>
<protein>
    <submittedName>
        <fullName evidence="3">Histidine kinase</fullName>
    </submittedName>
</protein>
<keyword evidence="2" id="KW-1133">Transmembrane helix</keyword>
<evidence type="ECO:0000256" key="2">
    <source>
        <dbReference type="SAM" id="Phobius"/>
    </source>
</evidence>
<keyword evidence="2" id="KW-0812">Transmembrane</keyword>
<proteinExistence type="predicted"/>
<keyword evidence="4" id="KW-1185">Reference proteome</keyword>
<evidence type="ECO:0000313" key="3">
    <source>
        <dbReference type="EMBL" id="MFC3999148.1"/>
    </source>
</evidence>
<evidence type="ECO:0000256" key="1">
    <source>
        <dbReference type="SAM" id="MobiDB-lite"/>
    </source>
</evidence>
<gene>
    <name evidence="3" type="ORF">ACFOVU_24735</name>
</gene>
<feature type="transmembrane region" description="Helical" evidence="2">
    <location>
        <begin position="95"/>
        <end position="117"/>
    </location>
</feature>
<sequence>MKRRWDTARGGLYDLAALAVRLGVGWLFTEHAWRILRGGAPAPPAAGPVTPEVWACAEAAGAAAFALGFFGPAAGALLAFMALGGAGPAAADAPAALTGGSPALLAVVVAACLAAAVRPGRLALDRVVPHRRPAARGERARIRVPERADTSPRRPEEAPPLPYPEGRAAFERPSHT</sequence>